<evidence type="ECO:0000256" key="3">
    <source>
        <dbReference type="ARBA" id="ARBA00005215"/>
    </source>
</evidence>
<dbReference type="FunFam" id="3.30.540.10:FF:000010">
    <property type="entry name" value="Sedoheptulose-1,7-bisphosphatase, chloroplastic"/>
    <property type="match status" value="1"/>
</dbReference>
<dbReference type="Proteomes" id="UP000001449">
    <property type="component" value="Chromosome 3"/>
</dbReference>
<protein>
    <recommendedName>
        <fullName evidence="17">Sedoheptulose-1,7-bisphosphatase, chloroplastic</fullName>
        <ecNumber evidence="6">3.1.3.37</ecNumber>
    </recommendedName>
    <alternativeName>
        <fullName evidence="18">SED(1,7)P2ase</fullName>
    </alternativeName>
    <alternativeName>
        <fullName evidence="19">Sedoheptulose bisphosphatase</fullName>
    </alternativeName>
</protein>
<evidence type="ECO:0000256" key="11">
    <source>
        <dbReference type="ARBA" id="ARBA00022801"/>
    </source>
</evidence>
<dbReference type="Gene3D" id="3.40.190.80">
    <property type="match status" value="1"/>
</dbReference>
<dbReference type="InterPro" id="IPR000146">
    <property type="entry name" value="FBPase_class-1"/>
</dbReference>
<dbReference type="STRING" id="35128.B8BY12"/>
<dbReference type="PIRSF" id="PIRSF000904">
    <property type="entry name" value="FBPtase_SBPase"/>
    <property type="match status" value="1"/>
</dbReference>
<reference evidence="23 24" key="1">
    <citation type="journal article" date="2004" name="Science">
        <title>The genome of the diatom Thalassiosira pseudonana: ecology, evolution, and metabolism.</title>
        <authorList>
            <person name="Armbrust E.V."/>
            <person name="Berges J.A."/>
            <person name="Bowler C."/>
            <person name="Green B.R."/>
            <person name="Martinez D."/>
            <person name="Putnam N.H."/>
            <person name="Zhou S."/>
            <person name="Allen A.E."/>
            <person name="Apt K.E."/>
            <person name="Bechner M."/>
            <person name="Brzezinski M.A."/>
            <person name="Chaal B.K."/>
            <person name="Chiovitti A."/>
            <person name="Davis A.K."/>
            <person name="Demarest M.S."/>
            <person name="Detter J.C."/>
            <person name="Glavina T."/>
            <person name="Goodstein D."/>
            <person name="Hadi M.Z."/>
            <person name="Hellsten U."/>
            <person name="Hildebrand M."/>
            <person name="Jenkins B.D."/>
            <person name="Jurka J."/>
            <person name="Kapitonov V.V."/>
            <person name="Kroger N."/>
            <person name="Lau W.W."/>
            <person name="Lane T.W."/>
            <person name="Larimer F.W."/>
            <person name="Lippmeier J.C."/>
            <person name="Lucas S."/>
            <person name="Medina M."/>
            <person name="Montsant A."/>
            <person name="Obornik M."/>
            <person name="Parker M.S."/>
            <person name="Palenik B."/>
            <person name="Pazour G.J."/>
            <person name="Richardson P.M."/>
            <person name="Rynearson T.A."/>
            <person name="Saito M.A."/>
            <person name="Schwartz D.C."/>
            <person name="Thamatrakoln K."/>
            <person name="Valentin K."/>
            <person name="Vardi A."/>
            <person name="Wilkerson F.P."/>
            <person name="Rokhsar D.S."/>
        </authorList>
    </citation>
    <scope>NUCLEOTIDE SEQUENCE [LARGE SCALE GENOMIC DNA]</scope>
    <source>
        <strain evidence="23 24">CCMP1335</strain>
    </source>
</reference>
<proteinExistence type="inferred from homology"/>
<dbReference type="GO" id="GO:0006000">
    <property type="term" value="P:fructose metabolic process"/>
    <property type="evidence" value="ECO:0000318"/>
    <property type="project" value="GO_Central"/>
</dbReference>
<evidence type="ECO:0000313" key="24">
    <source>
        <dbReference type="Proteomes" id="UP000001449"/>
    </source>
</evidence>
<feature type="domain" description="Fructose-1-6-bisphosphatase class I N-terminal" evidence="21">
    <location>
        <begin position="94"/>
        <end position="215"/>
    </location>
</feature>
<evidence type="ECO:0000256" key="5">
    <source>
        <dbReference type="ARBA" id="ARBA00011738"/>
    </source>
</evidence>
<dbReference type="SUPFAM" id="SSF56655">
    <property type="entry name" value="Carbohydrate phosphatase"/>
    <property type="match status" value="1"/>
</dbReference>
<dbReference type="GO" id="GO:0009507">
    <property type="term" value="C:chloroplast"/>
    <property type="evidence" value="ECO:0007669"/>
    <property type="project" value="UniProtKB-SubCell"/>
</dbReference>
<keyword evidence="10" id="KW-0479">Metal-binding</keyword>
<evidence type="ECO:0000256" key="2">
    <source>
        <dbReference type="ARBA" id="ARBA00004229"/>
    </source>
</evidence>
<evidence type="ECO:0000256" key="17">
    <source>
        <dbReference type="ARBA" id="ARBA00070639"/>
    </source>
</evidence>
<dbReference type="eggNOG" id="KOG1458">
    <property type="taxonomic scope" value="Eukaryota"/>
</dbReference>
<evidence type="ECO:0000256" key="14">
    <source>
        <dbReference type="ARBA" id="ARBA00023157"/>
    </source>
</evidence>
<dbReference type="GO" id="GO:0019253">
    <property type="term" value="P:reductive pentose-phosphate cycle"/>
    <property type="evidence" value="ECO:0007669"/>
    <property type="project" value="UniProtKB-KW"/>
</dbReference>
<dbReference type="GO" id="GO:0050278">
    <property type="term" value="F:sedoheptulose-bisphosphatase activity"/>
    <property type="evidence" value="ECO:0007669"/>
    <property type="project" value="UniProtKB-EC"/>
</dbReference>
<dbReference type="GO" id="GO:0030388">
    <property type="term" value="P:fructose 1,6-bisphosphate metabolic process"/>
    <property type="evidence" value="ECO:0000318"/>
    <property type="project" value="GO_Central"/>
</dbReference>
<reference evidence="23 24" key="2">
    <citation type="journal article" date="2008" name="Nature">
        <title>The Phaeodactylum genome reveals the evolutionary history of diatom genomes.</title>
        <authorList>
            <person name="Bowler C."/>
            <person name="Allen A.E."/>
            <person name="Badger J.H."/>
            <person name="Grimwood J."/>
            <person name="Jabbari K."/>
            <person name="Kuo A."/>
            <person name="Maheswari U."/>
            <person name="Martens C."/>
            <person name="Maumus F."/>
            <person name="Otillar R.P."/>
            <person name="Rayko E."/>
            <person name="Salamov A."/>
            <person name="Vandepoele K."/>
            <person name="Beszteri B."/>
            <person name="Gruber A."/>
            <person name="Heijde M."/>
            <person name="Katinka M."/>
            <person name="Mock T."/>
            <person name="Valentin K."/>
            <person name="Verret F."/>
            <person name="Berges J.A."/>
            <person name="Brownlee C."/>
            <person name="Cadoret J.P."/>
            <person name="Chiovitti A."/>
            <person name="Choi C.J."/>
            <person name="Coesel S."/>
            <person name="De Martino A."/>
            <person name="Detter J.C."/>
            <person name="Durkin C."/>
            <person name="Falciatore A."/>
            <person name="Fournet J."/>
            <person name="Haruta M."/>
            <person name="Huysman M.J."/>
            <person name="Jenkins B.D."/>
            <person name="Jiroutova K."/>
            <person name="Jorgensen R.E."/>
            <person name="Joubert Y."/>
            <person name="Kaplan A."/>
            <person name="Kroger N."/>
            <person name="Kroth P.G."/>
            <person name="La Roche J."/>
            <person name="Lindquist E."/>
            <person name="Lommer M."/>
            <person name="Martin-Jezequel V."/>
            <person name="Lopez P.J."/>
            <person name="Lucas S."/>
            <person name="Mangogna M."/>
            <person name="McGinnis K."/>
            <person name="Medlin L.K."/>
            <person name="Montsant A."/>
            <person name="Oudot-Le Secq M.P."/>
            <person name="Napoli C."/>
            <person name="Obornik M."/>
            <person name="Parker M.S."/>
            <person name="Petit J.L."/>
            <person name="Porcel B.M."/>
            <person name="Poulsen N."/>
            <person name="Robison M."/>
            <person name="Rychlewski L."/>
            <person name="Rynearson T.A."/>
            <person name="Schmutz J."/>
            <person name="Shapiro H."/>
            <person name="Siaut M."/>
            <person name="Stanley M."/>
            <person name="Sussman M.R."/>
            <person name="Taylor A.R."/>
            <person name="Vardi A."/>
            <person name="von Dassow P."/>
            <person name="Vyverman W."/>
            <person name="Willis A."/>
            <person name="Wyrwicz L.S."/>
            <person name="Rokhsar D.S."/>
            <person name="Weissenbach J."/>
            <person name="Armbrust E.V."/>
            <person name="Green B.R."/>
            <person name="Van de Peer Y."/>
            <person name="Grigoriev I.V."/>
        </authorList>
    </citation>
    <scope>NUCLEOTIDE SEQUENCE [LARGE SCALE GENOMIC DNA]</scope>
    <source>
        <strain evidence="23 24">CCMP1335</strain>
    </source>
</reference>
<dbReference type="PRINTS" id="PR01958">
    <property type="entry name" value="S17BPHPHTASE"/>
</dbReference>
<dbReference type="Gene3D" id="3.30.540.10">
    <property type="entry name" value="Fructose-1,6-Bisphosphatase, subunit A, domain 1"/>
    <property type="match status" value="1"/>
</dbReference>
<feature type="domain" description="Fructose-1-6-bisphosphatase class 1 C-terminal" evidence="22">
    <location>
        <begin position="248"/>
        <end position="372"/>
    </location>
</feature>
<dbReference type="InterPro" id="IPR044015">
    <property type="entry name" value="FBPase_C_dom"/>
</dbReference>
<comment type="cofactor">
    <cofactor evidence="1">
        <name>Mg(2+)</name>
        <dbReference type="ChEBI" id="CHEBI:18420"/>
    </cofactor>
</comment>
<dbReference type="GeneID" id="7451690"/>
<evidence type="ECO:0000256" key="16">
    <source>
        <dbReference type="ARBA" id="ARBA00034040"/>
    </source>
</evidence>
<dbReference type="GO" id="GO:0042132">
    <property type="term" value="F:fructose 1,6-bisphosphate 1-phosphatase activity"/>
    <property type="evidence" value="ECO:0000318"/>
    <property type="project" value="GO_Central"/>
</dbReference>
<dbReference type="Pfam" id="PF18913">
    <property type="entry name" value="FBPase_C"/>
    <property type="match status" value="1"/>
</dbReference>
<evidence type="ECO:0000256" key="13">
    <source>
        <dbReference type="ARBA" id="ARBA00022946"/>
    </source>
</evidence>
<sequence>MSSEQPSVLHVSGKREVDEPPQHGINDGSSTPCPKHTFKKVDEDGKDVTRDESLTNILISKCVKEDRLIGAIVSLGEATAHIALLLQNYVEHTYAGSQNSSGDEQLHLDIDCDKAVFHAIREAGVFAVAASEETPEETDVLPAVIDKNDEKGPWYSVGFDPLDGSSVIDANFSVGSIFGLWPGKGLLGRTGREQVASVVSVYGPRTTLIIALPSGSRDAGEPDVTFEVTLVNDRSHWEVSRDKCTLAPSKKVFAPGNLRATNDNPKYDALVKHWISDRYTLRYTGGMVPDVYHMFAKSGGVFSNVSSDKARAKLRLLYEVAAMGLLVECAGGVTTHESEDISVLDLEVDDLDRRLGVCFGSKDEVALYKKFMFE</sequence>
<evidence type="ECO:0000256" key="12">
    <source>
        <dbReference type="ARBA" id="ARBA00022842"/>
    </source>
</evidence>
<evidence type="ECO:0000256" key="4">
    <source>
        <dbReference type="ARBA" id="ARBA00010941"/>
    </source>
</evidence>
<dbReference type="GO" id="GO:0046872">
    <property type="term" value="F:metal ion binding"/>
    <property type="evidence" value="ECO:0007669"/>
    <property type="project" value="UniProtKB-KW"/>
</dbReference>
<evidence type="ECO:0000256" key="18">
    <source>
        <dbReference type="ARBA" id="ARBA00077067"/>
    </source>
</evidence>
<evidence type="ECO:0000256" key="9">
    <source>
        <dbReference type="ARBA" id="ARBA00022640"/>
    </source>
</evidence>
<keyword evidence="15" id="KW-0119">Carbohydrate metabolism</keyword>
<comment type="subcellular location">
    <subcellularLocation>
        <location evidence="2">Plastid</location>
        <location evidence="2">Chloroplast</location>
    </subcellularLocation>
</comment>
<evidence type="ECO:0000256" key="1">
    <source>
        <dbReference type="ARBA" id="ARBA00001946"/>
    </source>
</evidence>
<keyword evidence="9" id="KW-0934">Plastid</keyword>
<comment type="similarity">
    <text evidence="4">Belongs to the FBPase class 1 family.</text>
</comment>
<dbReference type="KEGG" id="tps:THAPSDRAFT_270391"/>
<dbReference type="GO" id="GO:0006002">
    <property type="term" value="P:fructose 6-phosphate metabolic process"/>
    <property type="evidence" value="ECO:0000318"/>
    <property type="project" value="GO_Central"/>
</dbReference>
<dbReference type="GO" id="GO:0006094">
    <property type="term" value="P:gluconeogenesis"/>
    <property type="evidence" value="ECO:0000318"/>
    <property type="project" value="GO_Central"/>
</dbReference>
<dbReference type="InParanoid" id="B8BY12"/>
<keyword evidence="12" id="KW-0460">Magnesium</keyword>
<evidence type="ECO:0000259" key="22">
    <source>
        <dbReference type="Pfam" id="PF18913"/>
    </source>
</evidence>
<dbReference type="RefSeq" id="XP_002288369.1">
    <property type="nucleotide sequence ID" value="XM_002288333.1"/>
</dbReference>
<dbReference type="GO" id="GO:0005737">
    <property type="term" value="C:cytoplasm"/>
    <property type="evidence" value="ECO:0000318"/>
    <property type="project" value="GO_Central"/>
</dbReference>
<evidence type="ECO:0000256" key="19">
    <source>
        <dbReference type="ARBA" id="ARBA00082094"/>
    </source>
</evidence>
<evidence type="ECO:0000256" key="6">
    <source>
        <dbReference type="ARBA" id="ARBA00013045"/>
    </source>
</evidence>
<dbReference type="PANTHER" id="PTHR11556">
    <property type="entry name" value="FRUCTOSE-1,6-BISPHOSPHATASE-RELATED"/>
    <property type="match status" value="1"/>
</dbReference>
<dbReference type="PaxDb" id="35128-Thaps261823"/>
<dbReference type="EMBL" id="CM000640">
    <property type="protein sequence ID" value="EED93805.1"/>
    <property type="molecule type" value="Genomic_DNA"/>
</dbReference>
<name>B8BY12_THAPS</name>
<dbReference type="HOGENOM" id="CLU_039977_3_0_1"/>
<evidence type="ECO:0000256" key="7">
    <source>
        <dbReference type="ARBA" id="ARBA00022528"/>
    </source>
</evidence>
<evidence type="ECO:0000256" key="15">
    <source>
        <dbReference type="ARBA" id="ARBA00023277"/>
    </source>
</evidence>
<comment type="subunit">
    <text evidence="5">Homodimer.</text>
</comment>
<comment type="pathway">
    <text evidence="3">Carbohydrate biosynthesis; Calvin cycle.</text>
</comment>
<keyword evidence="11" id="KW-0378">Hydrolase</keyword>
<keyword evidence="14" id="KW-1015">Disulfide bond</keyword>
<dbReference type="EC" id="3.1.3.37" evidence="6"/>
<dbReference type="PANTHER" id="PTHR11556:SF35">
    <property type="entry name" value="SEDOHEPTULOSE-1,7-BISPHOSPHATASE, CHLOROPLASTIC"/>
    <property type="match status" value="1"/>
</dbReference>
<dbReference type="InterPro" id="IPR033391">
    <property type="entry name" value="FBPase_N"/>
</dbReference>
<organism evidence="23 24">
    <name type="scientific">Thalassiosira pseudonana</name>
    <name type="common">Marine diatom</name>
    <name type="synonym">Cyclotella nana</name>
    <dbReference type="NCBI Taxonomy" id="35128"/>
    <lineage>
        <taxon>Eukaryota</taxon>
        <taxon>Sar</taxon>
        <taxon>Stramenopiles</taxon>
        <taxon>Ochrophyta</taxon>
        <taxon>Bacillariophyta</taxon>
        <taxon>Coscinodiscophyceae</taxon>
        <taxon>Thalassiosirophycidae</taxon>
        <taxon>Thalassiosirales</taxon>
        <taxon>Thalassiosiraceae</taxon>
        <taxon>Thalassiosira</taxon>
    </lineage>
</organism>
<keyword evidence="13" id="KW-0809">Transit peptide</keyword>
<keyword evidence="24" id="KW-1185">Reference proteome</keyword>
<evidence type="ECO:0000259" key="21">
    <source>
        <dbReference type="Pfam" id="PF00316"/>
    </source>
</evidence>
<dbReference type="AlphaFoldDB" id="B8BY12"/>
<gene>
    <name evidence="23" type="ORF">THAPSDRAFT_270391</name>
</gene>
<keyword evidence="7" id="KW-0150">Chloroplast</keyword>
<evidence type="ECO:0000313" key="23">
    <source>
        <dbReference type="EMBL" id="EED93805.1"/>
    </source>
</evidence>
<feature type="region of interest" description="Disordered" evidence="20">
    <location>
        <begin position="1"/>
        <end position="46"/>
    </location>
</feature>
<dbReference type="FunFam" id="3.40.190.80:FF:000008">
    <property type="entry name" value="Sedoheptulose-1,7-bisphosphatase, chloroplastic"/>
    <property type="match status" value="1"/>
</dbReference>
<keyword evidence="8" id="KW-0113">Calvin cycle</keyword>
<dbReference type="InterPro" id="IPR023079">
    <property type="entry name" value="SBPase"/>
</dbReference>
<comment type="catalytic activity">
    <reaction evidence="16">
        <text>D-sedoheptulose 1,7-bisphosphate + H2O = D-sedoheptulose 7-phosphate + phosphate</text>
        <dbReference type="Rhea" id="RHEA:17461"/>
        <dbReference type="ChEBI" id="CHEBI:15377"/>
        <dbReference type="ChEBI" id="CHEBI:43474"/>
        <dbReference type="ChEBI" id="CHEBI:57483"/>
        <dbReference type="ChEBI" id="CHEBI:58335"/>
        <dbReference type="EC" id="3.1.3.37"/>
    </reaction>
</comment>
<evidence type="ECO:0000256" key="8">
    <source>
        <dbReference type="ARBA" id="ARBA00022567"/>
    </source>
</evidence>
<evidence type="ECO:0000256" key="10">
    <source>
        <dbReference type="ARBA" id="ARBA00022723"/>
    </source>
</evidence>
<accession>B8BY12</accession>
<evidence type="ECO:0000256" key="20">
    <source>
        <dbReference type="SAM" id="MobiDB-lite"/>
    </source>
</evidence>
<dbReference type="Pfam" id="PF00316">
    <property type="entry name" value="FBPase"/>
    <property type="match status" value="1"/>
</dbReference>